<keyword evidence="2" id="KW-1133">Transmembrane helix</keyword>
<organism evidence="3 4">
    <name type="scientific">Geoalkalibacter halelectricus</name>
    <dbReference type="NCBI Taxonomy" id="2847045"/>
    <lineage>
        <taxon>Bacteria</taxon>
        <taxon>Pseudomonadati</taxon>
        <taxon>Thermodesulfobacteriota</taxon>
        <taxon>Desulfuromonadia</taxon>
        <taxon>Desulfuromonadales</taxon>
        <taxon>Geoalkalibacteraceae</taxon>
        <taxon>Geoalkalibacter</taxon>
    </lineage>
</organism>
<feature type="region of interest" description="Disordered" evidence="1">
    <location>
        <begin position="58"/>
        <end position="78"/>
    </location>
</feature>
<keyword evidence="2" id="KW-0472">Membrane</keyword>
<proteinExistence type="predicted"/>
<feature type="transmembrane region" description="Helical" evidence="2">
    <location>
        <begin position="83"/>
        <end position="105"/>
    </location>
</feature>
<reference evidence="3" key="1">
    <citation type="journal article" date="2022" name="Environ. Microbiol.">
        <title>Geoalkalibacter halelectricus SAP #1 sp. nov. possessing extracellular electron transfer and mineral#reducing capabilities from a haloalkaline environment.</title>
        <authorList>
            <person name="Yadav S."/>
            <person name="Singh R."/>
            <person name="Sundharam S.S."/>
            <person name="Chaudhary S."/>
            <person name="Krishnamurthi S."/>
            <person name="Patil S.A."/>
        </authorList>
    </citation>
    <scope>NUCLEOTIDE SEQUENCE</scope>
    <source>
        <strain evidence="3">SAP-1</strain>
    </source>
</reference>
<protein>
    <submittedName>
        <fullName evidence="3">Uncharacterized protein</fullName>
    </submittedName>
</protein>
<gene>
    <name evidence="3" type="ORF">L9S41_13980</name>
</gene>
<accession>A0ABY5ZI06</accession>
<sequence length="131" mass="14451">MNAKLSQHMTLLGLCAMAFYGVMLATGKLSVDVMPQFVISAVIFLTSGQIMRKAARIRSQDQDEAQAKQQTEKVEREEPDWPFLTNLLNWTAALLVVGVMAILIMKPAGVTFSEAFSETVAQENYFAGHVP</sequence>
<keyword evidence="2" id="KW-0812">Transmembrane</keyword>
<dbReference type="Proteomes" id="UP001060414">
    <property type="component" value="Chromosome"/>
</dbReference>
<keyword evidence="4" id="KW-1185">Reference proteome</keyword>
<dbReference type="RefSeq" id="WP_260747138.1">
    <property type="nucleotide sequence ID" value="NZ_CP092109.1"/>
</dbReference>
<name>A0ABY5ZI06_9BACT</name>
<evidence type="ECO:0000313" key="4">
    <source>
        <dbReference type="Proteomes" id="UP001060414"/>
    </source>
</evidence>
<evidence type="ECO:0000256" key="1">
    <source>
        <dbReference type="SAM" id="MobiDB-lite"/>
    </source>
</evidence>
<evidence type="ECO:0000256" key="2">
    <source>
        <dbReference type="SAM" id="Phobius"/>
    </source>
</evidence>
<evidence type="ECO:0000313" key="3">
    <source>
        <dbReference type="EMBL" id="UWZ78780.1"/>
    </source>
</evidence>
<dbReference type="EMBL" id="CP092109">
    <property type="protein sequence ID" value="UWZ78780.1"/>
    <property type="molecule type" value="Genomic_DNA"/>
</dbReference>
<feature type="transmembrane region" description="Helical" evidence="2">
    <location>
        <begin position="34"/>
        <end position="51"/>
    </location>
</feature>